<evidence type="ECO:0000259" key="4">
    <source>
        <dbReference type="Pfam" id="PF00004"/>
    </source>
</evidence>
<feature type="domain" description="ATPase AAA-type core" evidence="4">
    <location>
        <begin position="340"/>
        <end position="466"/>
    </location>
</feature>
<feature type="compositionally biased region" description="Polar residues" evidence="3">
    <location>
        <begin position="91"/>
        <end position="100"/>
    </location>
</feature>
<reference evidence="5" key="1">
    <citation type="submission" date="2022-12" db="EMBL/GenBank/DDBJ databases">
        <title>Draft genome assemblies for two species of Escallonia (Escalloniales).</title>
        <authorList>
            <person name="Chanderbali A."/>
            <person name="Dervinis C."/>
            <person name="Anghel I."/>
            <person name="Soltis D."/>
            <person name="Soltis P."/>
            <person name="Zapata F."/>
        </authorList>
    </citation>
    <scope>NUCLEOTIDE SEQUENCE</scope>
    <source>
        <strain evidence="5">UCBG64.0493</strain>
        <tissue evidence="5">Leaf</tissue>
    </source>
</reference>
<dbReference type="AlphaFoldDB" id="A0AA89AWI9"/>
<dbReference type="InterPro" id="IPR050221">
    <property type="entry name" value="26S_Proteasome_ATPase"/>
</dbReference>
<dbReference type="Gene3D" id="3.40.50.300">
    <property type="entry name" value="P-loop containing nucleotide triphosphate hydrolases"/>
    <property type="match status" value="1"/>
</dbReference>
<evidence type="ECO:0000256" key="3">
    <source>
        <dbReference type="SAM" id="MobiDB-lite"/>
    </source>
</evidence>
<dbReference type="InterPro" id="IPR003959">
    <property type="entry name" value="ATPase_AAA_core"/>
</dbReference>
<dbReference type="GO" id="GO:0016887">
    <property type="term" value="F:ATP hydrolysis activity"/>
    <property type="evidence" value="ECO:0007669"/>
    <property type="project" value="InterPro"/>
</dbReference>
<accession>A0AA89AWI9</accession>
<keyword evidence="1" id="KW-0547">Nucleotide-binding</keyword>
<evidence type="ECO:0000313" key="5">
    <source>
        <dbReference type="EMBL" id="KAK3017717.1"/>
    </source>
</evidence>
<keyword evidence="6" id="KW-1185">Reference proteome</keyword>
<evidence type="ECO:0000256" key="2">
    <source>
        <dbReference type="ARBA" id="ARBA00022840"/>
    </source>
</evidence>
<dbReference type="InterPro" id="IPR027417">
    <property type="entry name" value="P-loop_NTPase"/>
</dbReference>
<dbReference type="GO" id="GO:0005524">
    <property type="term" value="F:ATP binding"/>
    <property type="evidence" value="ECO:0007669"/>
    <property type="project" value="UniProtKB-KW"/>
</dbReference>
<dbReference type="CDD" id="cd19481">
    <property type="entry name" value="RecA-like_protease"/>
    <property type="match status" value="1"/>
</dbReference>
<gene>
    <name evidence="5" type="ORF">RJ639_003073</name>
</gene>
<dbReference type="Pfam" id="PF00004">
    <property type="entry name" value="AAA"/>
    <property type="match status" value="1"/>
</dbReference>
<dbReference type="Proteomes" id="UP001188597">
    <property type="component" value="Unassembled WGS sequence"/>
</dbReference>
<dbReference type="Gene3D" id="1.10.8.60">
    <property type="match status" value="1"/>
</dbReference>
<organism evidence="5 6">
    <name type="scientific">Escallonia herrerae</name>
    <dbReference type="NCBI Taxonomy" id="1293975"/>
    <lineage>
        <taxon>Eukaryota</taxon>
        <taxon>Viridiplantae</taxon>
        <taxon>Streptophyta</taxon>
        <taxon>Embryophyta</taxon>
        <taxon>Tracheophyta</taxon>
        <taxon>Spermatophyta</taxon>
        <taxon>Magnoliopsida</taxon>
        <taxon>eudicotyledons</taxon>
        <taxon>Gunneridae</taxon>
        <taxon>Pentapetalae</taxon>
        <taxon>asterids</taxon>
        <taxon>campanulids</taxon>
        <taxon>Escalloniales</taxon>
        <taxon>Escalloniaceae</taxon>
        <taxon>Escallonia</taxon>
    </lineage>
</organism>
<name>A0AA89AWI9_9ASTE</name>
<feature type="compositionally biased region" description="Polar residues" evidence="3">
    <location>
        <begin position="555"/>
        <end position="572"/>
    </location>
</feature>
<dbReference type="EMBL" id="JAVXUP010000982">
    <property type="protein sequence ID" value="KAK3017717.1"/>
    <property type="molecule type" value="Genomic_DNA"/>
</dbReference>
<dbReference type="PANTHER" id="PTHR23073">
    <property type="entry name" value="26S PROTEASOME REGULATORY SUBUNIT"/>
    <property type="match status" value="1"/>
</dbReference>
<evidence type="ECO:0000313" key="6">
    <source>
        <dbReference type="Proteomes" id="UP001188597"/>
    </source>
</evidence>
<feature type="region of interest" description="Disordered" evidence="3">
    <location>
        <begin position="552"/>
        <end position="572"/>
    </location>
</feature>
<sequence length="572" mass="63150">MASMRRLARTIQSCRRSIAARQTLAPPHRLHLQSSENQIYTYASEGHQPRSLPEIPGLFSVPAILAGLLGVGLLDIAHADSEEAYAKTPIPTESPTTNVDSKANANAKPPVPTPTPSSYVDLEESARNERRLLEELLKSKNMKYGSYPQFTVAVKGQKITVKFQVPPTCEIPLLVANLVEHLGVKLEERGGGSDMTLRAWDSGVAWQLTLGHPDAHGGDLCILMFRSLISQDKAEIEFIKLGGFSTKERDALVSVLQLAGPNRTLDRRPRGDVARTTEKSVASLEAMGVKVYGLNVPKTEFYKEEMSWDSIAGYGQQKREIEDTILLALRSPEVYDDIAHGTRCTGKTSCARVISNQAGIPLLYVPLEVLMSKYYGESEGLLGKVFSLANQISSDGAIIFLDEVDSLATAHDSETHEATRRILSVLLQQIDGFEQDKKVVVIAATKRKQDLDPAFVSRFDSMVTFGLPDQQTRQEIAAQYAKHLTKPELAELASVTEDMSGRDIRDVCRQAERRWASKVIRGQAPKDNGRRSLPPIEEYIESANFRRRSLPVAAAQSQNSNPLANKYDSNLI</sequence>
<dbReference type="SUPFAM" id="SSF52540">
    <property type="entry name" value="P-loop containing nucleoside triphosphate hydrolases"/>
    <property type="match status" value="1"/>
</dbReference>
<evidence type="ECO:0000256" key="1">
    <source>
        <dbReference type="ARBA" id="ARBA00022741"/>
    </source>
</evidence>
<comment type="caution">
    <text evidence="5">The sequence shown here is derived from an EMBL/GenBank/DDBJ whole genome shotgun (WGS) entry which is preliminary data.</text>
</comment>
<keyword evidence="2" id="KW-0067">ATP-binding</keyword>
<protein>
    <recommendedName>
        <fullName evidence="4">ATPase AAA-type core domain-containing protein</fullName>
    </recommendedName>
</protein>
<proteinExistence type="predicted"/>
<feature type="region of interest" description="Disordered" evidence="3">
    <location>
        <begin position="87"/>
        <end position="123"/>
    </location>
</feature>